<feature type="transmembrane region" description="Helical" evidence="2">
    <location>
        <begin position="32"/>
        <end position="52"/>
    </location>
</feature>
<dbReference type="PANTHER" id="PTHR45228">
    <property type="entry name" value="CYCLIC DI-GMP PHOSPHODIESTERASE TM_0186-RELATED"/>
    <property type="match status" value="1"/>
</dbReference>
<dbReference type="Proteomes" id="UP001170481">
    <property type="component" value="Unassembled WGS sequence"/>
</dbReference>
<proteinExistence type="predicted"/>
<dbReference type="GO" id="GO:0008081">
    <property type="term" value="F:phosphoric diester hydrolase activity"/>
    <property type="evidence" value="ECO:0007669"/>
    <property type="project" value="UniProtKB-ARBA"/>
</dbReference>
<keyword evidence="2" id="KW-0812">Transmembrane</keyword>
<organism evidence="4 5">
    <name type="scientific">Cobetia amphilecti</name>
    <dbReference type="NCBI Taxonomy" id="1055104"/>
    <lineage>
        <taxon>Bacteria</taxon>
        <taxon>Pseudomonadati</taxon>
        <taxon>Pseudomonadota</taxon>
        <taxon>Gammaproteobacteria</taxon>
        <taxon>Oceanospirillales</taxon>
        <taxon>Halomonadaceae</taxon>
        <taxon>Cobetia</taxon>
    </lineage>
</organism>
<feature type="region of interest" description="Disordered" evidence="1">
    <location>
        <begin position="533"/>
        <end position="571"/>
    </location>
</feature>
<feature type="compositionally biased region" description="Low complexity" evidence="1">
    <location>
        <begin position="539"/>
        <end position="562"/>
    </location>
</feature>
<reference evidence="4" key="1">
    <citation type="submission" date="2023-07" db="EMBL/GenBank/DDBJ databases">
        <title>Genome content predicts the carbon catabolic preferences of heterotrophic bacteria.</title>
        <authorList>
            <person name="Gralka M."/>
        </authorList>
    </citation>
    <scope>NUCLEOTIDE SEQUENCE</scope>
    <source>
        <strain evidence="4">C2R13</strain>
    </source>
</reference>
<accession>A0AAP4TX91</accession>
<protein>
    <submittedName>
        <fullName evidence="4">Cache domain-containing protein</fullName>
    </submittedName>
</protein>
<feature type="domain" description="HD-GYP" evidence="3">
    <location>
        <begin position="407"/>
        <end position="522"/>
    </location>
</feature>
<dbReference type="PANTHER" id="PTHR45228:SF1">
    <property type="entry name" value="CYCLIC DI-GMP PHOSPHODIESTERASE TM_0186"/>
    <property type="match status" value="1"/>
</dbReference>
<name>A0AAP4TX91_9GAMM</name>
<dbReference type="AlphaFoldDB" id="A0AAP4TX91"/>
<dbReference type="PROSITE" id="PS51832">
    <property type="entry name" value="HD_GYP"/>
    <property type="match status" value="1"/>
</dbReference>
<dbReference type="Pfam" id="PF08269">
    <property type="entry name" value="dCache_2"/>
    <property type="match status" value="1"/>
</dbReference>
<feature type="region of interest" description="Disordered" evidence="1">
    <location>
        <begin position="756"/>
        <end position="781"/>
    </location>
</feature>
<feature type="transmembrane region" description="Helical" evidence="2">
    <location>
        <begin position="364"/>
        <end position="385"/>
    </location>
</feature>
<evidence type="ECO:0000256" key="2">
    <source>
        <dbReference type="SAM" id="Phobius"/>
    </source>
</evidence>
<keyword evidence="2" id="KW-1133">Transmembrane helix</keyword>
<evidence type="ECO:0000256" key="1">
    <source>
        <dbReference type="SAM" id="MobiDB-lite"/>
    </source>
</evidence>
<dbReference type="InterPro" id="IPR004010">
    <property type="entry name" value="Double_Cache_2"/>
</dbReference>
<dbReference type="InterPro" id="IPR052020">
    <property type="entry name" value="Cyclic_di-GMP/3'3'-cGAMP_PDE"/>
</dbReference>
<dbReference type="Gene3D" id="1.10.3210.10">
    <property type="entry name" value="Hypothetical protein af1432"/>
    <property type="match status" value="1"/>
</dbReference>
<dbReference type="Gene3D" id="3.30.450.20">
    <property type="entry name" value="PAS domain"/>
    <property type="match status" value="1"/>
</dbReference>
<dbReference type="RefSeq" id="WP_303592501.1">
    <property type="nucleotide sequence ID" value="NZ_JAUORK010000001.1"/>
</dbReference>
<dbReference type="SUPFAM" id="SSF109604">
    <property type="entry name" value="HD-domain/PDEase-like"/>
    <property type="match status" value="1"/>
</dbReference>
<gene>
    <name evidence="4" type="ORF">Q4535_00755</name>
</gene>
<dbReference type="InterPro" id="IPR037522">
    <property type="entry name" value="HD_GYP_dom"/>
</dbReference>
<dbReference type="InterPro" id="IPR003607">
    <property type="entry name" value="HD/PDEase_dom"/>
</dbReference>
<comment type="caution">
    <text evidence="4">The sequence shown here is derived from an EMBL/GenBank/DDBJ whole genome shotgun (WGS) entry which is preliminary data.</text>
</comment>
<dbReference type="EMBL" id="JAUORK010000001">
    <property type="protein sequence ID" value="MDO6670636.1"/>
    <property type="molecule type" value="Genomic_DNA"/>
</dbReference>
<feature type="compositionally biased region" description="Basic and acidic residues" evidence="1">
    <location>
        <begin position="1"/>
        <end position="12"/>
    </location>
</feature>
<sequence>MIKDSDLSRHGPDTGPPDLRSPDRQRPFGKPLRLWLGLTALSCLSLGGLLVFQESKSREQDILQAQATQMLVARERRQQASLMVEQTLGMIASRHRDYEHRLQRLLITTMRSPSLGISHLSGRDRSFVSTELLRQFPDLRINPDWIDIVQLPTTLHPDWWNQELNQRLNAGMRKAQFLRGTDAGLVFAVPLGQEEDSPGAVRLDRRQQPASWALVHIDPKMVAFLVANELRQSLHASIEREESRYVWINEILDPAGGEGYARRLIHPLLPATEGKLLSTEYQDSSGRFPYRTELEGVLNGSGIYFDYRFPKRPGAEQVDKTAYAALYPPFQWIIASGVYLDDISEAAFKAHADLMKKKHALERWHFLITLLVTLMLCLAFGYAFLRQYRERQLQMRQRMNQLEHELEQRGEDRLGSVMRMIREERCPERSGEDWLAANLVSAIATRLGMDRQEIATLERVAMLHDIGKLALPDSLLRPRDELHFDQYHLLRRHVEIGARMMEDALMAPAEADLLRASQQFMLGACSRLAPHANGNADASSQLSQTSTTPPAASPSGSPSAPSNADIPQAEQASADIAATSLAETSLAASTLALVVQVIELVRHTGVSEAQALCDIEHRHGHLPPELLQAAREILTEQPIPPAPTLHRLCPQQVERDPNRWRDSHSGCFTRALLDAALEALARECQDAMGQHITLCHLRLSRKGSARRDAGGKQLAPLDAQLGPHLNACFHPLRVFRVSEGNFIVMGHQCRDISPAQKVTRHPEGNEPLFEAPANGTASPPTADSLASLLSSLEDTATLEITLLDLSCAQTLKEWQLTLNGHLARYPPSA</sequence>
<feature type="region of interest" description="Disordered" evidence="1">
    <location>
        <begin position="1"/>
        <end position="26"/>
    </location>
</feature>
<dbReference type="CDD" id="cd00077">
    <property type="entry name" value="HDc"/>
    <property type="match status" value="1"/>
</dbReference>
<evidence type="ECO:0000313" key="4">
    <source>
        <dbReference type="EMBL" id="MDO6670636.1"/>
    </source>
</evidence>
<dbReference type="Pfam" id="PF13487">
    <property type="entry name" value="HD_5"/>
    <property type="match status" value="1"/>
</dbReference>
<keyword evidence="2" id="KW-0472">Membrane</keyword>
<evidence type="ECO:0000259" key="3">
    <source>
        <dbReference type="PROSITE" id="PS51832"/>
    </source>
</evidence>
<evidence type="ECO:0000313" key="5">
    <source>
        <dbReference type="Proteomes" id="UP001170481"/>
    </source>
</evidence>